<reference evidence="3 4" key="1">
    <citation type="submission" date="2014-11" db="EMBL/GenBank/DDBJ databases">
        <authorList>
            <person name="Zhu J."/>
            <person name="Qi W."/>
            <person name="Song R."/>
        </authorList>
    </citation>
    <scope>NUCLEOTIDE SEQUENCE [LARGE SCALE GENOMIC DNA]</scope>
</reference>
<feature type="coiled-coil region" evidence="1">
    <location>
        <begin position="83"/>
        <end position="115"/>
    </location>
</feature>
<feature type="region of interest" description="Disordered" evidence="2">
    <location>
        <begin position="1"/>
        <end position="69"/>
    </location>
</feature>
<gene>
    <name evidence="3" type="ORF">Vbra_9267</name>
</gene>
<protein>
    <recommendedName>
        <fullName evidence="5">CHCH domain-containing protein</fullName>
    </recommendedName>
</protein>
<organism evidence="3 4">
    <name type="scientific">Vitrella brassicaformis (strain CCMP3155)</name>
    <dbReference type="NCBI Taxonomy" id="1169540"/>
    <lineage>
        <taxon>Eukaryota</taxon>
        <taxon>Sar</taxon>
        <taxon>Alveolata</taxon>
        <taxon>Colpodellida</taxon>
        <taxon>Vitrellaceae</taxon>
        <taxon>Vitrella</taxon>
    </lineage>
</organism>
<name>A0A0G4FJQ0_VITBC</name>
<evidence type="ECO:0008006" key="5">
    <source>
        <dbReference type="Google" id="ProtNLM"/>
    </source>
</evidence>
<dbReference type="AlphaFoldDB" id="A0A0G4FJQ0"/>
<evidence type="ECO:0000256" key="1">
    <source>
        <dbReference type="SAM" id="Coils"/>
    </source>
</evidence>
<accession>A0A0G4FJQ0</accession>
<evidence type="ECO:0000256" key="2">
    <source>
        <dbReference type="SAM" id="MobiDB-lite"/>
    </source>
</evidence>
<dbReference type="EMBL" id="CDMY01000450">
    <property type="protein sequence ID" value="CEM13985.1"/>
    <property type="molecule type" value="Genomic_DNA"/>
</dbReference>
<feature type="compositionally biased region" description="Low complexity" evidence="2">
    <location>
        <begin position="1"/>
        <end position="17"/>
    </location>
</feature>
<proteinExistence type="predicted"/>
<keyword evidence="1" id="KW-0175">Coiled coil</keyword>
<keyword evidence="4" id="KW-1185">Reference proteome</keyword>
<evidence type="ECO:0000313" key="3">
    <source>
        <dbReference type="EMBL" id="CEM13985.1"/>
    </source>
</evidence>
<dbReference type="InParanoid" id="A0A0G4FJQ0"/>
<dbReference type="VEuPathDB" id="CryptoDB:Vbra_9267"/>
<sequence>MGGSSSTPSETPESSPPAATNEIILTPDFLHTYSTTEGAPQPPPQPQTSLDASEAPAAPAAPSRPLDEATVAELRAQWEREYRMKLLAEFEKTKREAMEAEMTRLESKILKLKERPVPCEDESRAVLECYTTEKDKLNCGDAVKALRRCSRAATWGRPLEED</sequence>
<evidence type="ECO:0000313" key="4">
    <source>
        <dbReference type="Proteomes" id="UP000041254"/>
    </source>
</evidence>
<dbReference type="Proteomes" id="UP000041254">
    <property type="component" value="Unassembled WGS sequence"/>
</dbReference>